<dbReference type="PROSITE" id="PS50111">
    <property type="entry name" value="CHEMOTAXIS_TRANSDUC_2"/>
    <property type="match status" value="1"/>
</dbReference>
<dbReference type="GO" id="GO:0005886">
    <property type="term" value="C:plasma membrane"/>
    <property type="evidence" value="ECO:0007669"/>
    <property type="project" value="UniProtKB-SubCell"/>
</dbReference>
<sequence length="546" mass="59414">MLVDAIRNIKIRHRVFILVAITLSAMVIPIYLFASHNYQTLMEYKKDETKVLVDSGHSLIQHHYNRYKNGEMTEQEAKQSALDAIAALRYDQNNYFWINDSKPAMVLHPIKPKLNGQDLSQFEDKAGNRLFVEMAATAKRSGAGFVDYFWSKPGSEIPVQKTSYVKLFEPWGWILGTGIYVDDVKTTFVAELKFLVTCVVVILGVVLLISAAIGQSIVAPSAQTAKALKDISSGDGDLSHRLSSSGRDELSQIARFFNRFIDQIRGIVGEINPVSDTLAKSADEMARLSENSEKLANQQSAEIDSISAAVNELLASNQEIASSASHAAEEAQLAANECHQGQKVVNNMHHQMQGMVDSLQSAANEANMLADDSKNVGQVLDVIRSIAEQTNLLALNAAIEAARAGDQGRGFAVVADEVRTLAIRTQQSTDEIENIITSLQNRASSLNTELGKTQNLSEATAEHNQLTLQALTAIDDKVGDITGVTQSIASACSQTAAATEEINVNLHNLVSKGRETVEQSRDLTEQSLALSAVGVQLKSAIGQFKM</sequence>
<evidence type="ECO:0000313" key="12">
    <source>
        <dbReference type="EMBL" id="CZF77377.1"/>
    </source>
</evidence>
<evidence type="ECO:0000256" key="5">
    <source>
        <dbReference type="ARBA" id="ARBA00023136"/>
    </source>
</evidence>
<accession>A0A128ES26</accession>
<dbReference type="FunFam" id="1.10.287.950:FF:000001">
    <property type="entry name" value="Methyl-accepting chemotaxis sensory transducer"/>
    <property type="match status" value="1"/>
</dbReference>
<evidence type="ECO:0000256" key="6">
    <source>
        <dbReference type="ARBA" id="ARBA00023224"/>
    </source>
</evidence>
<evidence type="ECO:0000256" key="4">
    <source>
        <dbReference type="ARBA" id="ARBA00022989"/>
    </source>
</evidence>
<dbReference type="Gene3D" id="3.30.450.20">
    <property type="entry name" value="PAS domain"/>
    <property type="match status" value="1"/>
</dbReference>
<feature type="transmembrane region" description="Helical" evidence="9">
    <location>
        <begin position="15"/>
        <end position="34"/>
    </location>
</feature>
<dbReference type="Proteomes" id="UP000071641">
    <property type="component" value="Unassembled WGS sequence"/>
</dbReference>
<dbReference type="OrthoDB" id="2489132at2"/>
<proteinExistence type="inferred from homology"/>
<dbReference type="PANTHER" id="PTHR32089:SF119">
    <property type="entry name" value="METHYL-ACCEPTING CHEMOTAXIS PROTEIN CTPL"/>
    <property type="match status" value="1"/>
</dbReference>
<dbReference type="InterPro" id="IPR033480">
    <property type="entry name" value="sCache_2"/>
</dbReference>
<dbReference type="PANTHER" id="PTHR32089">
    <property type="entry name" value="METHYL-ACCEPTING CHEMOTAXIS PROTEIN MCPB"/>
    <property type="match status" value="1"/>
</dbReference>
<dbReference type="SUPFAM" id="SSF58104">
    <property type="entry name" value="Methyl-accepting chemotaxis protein (MCP) signaling domain"/>
    <property type="match status" value="1"/>
</dbReference>
<evidence type="ECO:0000256" key="9">
    <source>
        <dbReference type="SAM" id="Phobius"/>
    </source>
</evidence>
<keyword evidence="3 9" id="KW-0812">Transmembrane</keyword>
<feature type="domain" description="Methyl-accepting transducer" evidence="10">
    <location>
        <begin position="274"/>
        <end position="510"/>
    </location>
</feature>
<dbReference type="SMART" id="SM01049">
    <property type="entry name" value="Cache_2"/>
    <property type="match status" value="1"/>
</dbReference>
<keyword evidence="13" id="KW-1185">Reference proteome</keyword>
<dbReference type="GO" id="GO:0006935">
    <property type="term" value="P:chemotaxis"/>
    <property type="evidence" value="ECO:0007669"/>
    <property type="project" value="InterPro"/>
</dbReference>
<dbReference type="Gene3D" id="1.10.287.950">
    <property type="entry name" value="Methyl-accepting chemotaxis protein"/>
    <property type="match status" value="1"/>
</dbReference>
<dbReference type="CDD" id="cd11386">
    <property type="entry name" value="MCP_signal"/>
    <property type="match status" value="1"/>
</dbReference>
<keyword evidence="6 8" id="KW-0807">Transducer</keyword>
<feature type="transmembrane region" description="Helical" evidence="9">
    <location>
        <begin position="194"/>
        <end position="213"/>
    </location>
</feature>
<keyword evidence="4 9" id="KW-1133">Transmembrane helix</keyword>
<dbReference type="AlphaFoldDB" id="A0A128ES26"/>
<reference evidence="13" key="1">
    <citation type="submission" date="2016-02" db="EMBL/GenBank/DDBJ databases">
        <authorList>
            <person name="Rodrigo-Torres Lidia"/>
            <person name="Arahal R.David."/>
        </authorList>
    </citation>
    <scope>NUCLEOTIDE SEQUENCE [LARGE SCALE GENOMIC DNA]</scope>
    <source>
        <strain evidence="13">CECT 9029</strain>
    </source>
</reference>
<dbReference type="SMART" id="SM00283">
    <property type="entry name" value="MA"/>
    <property type="match status" value="1"/>
</dbReference>
<dbReference type="PROSITE" id="PS50885">
    <property type="entry name" value="HAMP"/>
    <property type="match status" value="1"/>
</dbReference>
<dbReference type="STRING" id="1796497.GCE9029_00168"/>
<feature type="domain" description="HAMP" evidence="11">
    <location>
        <begin position="215"/>
        <end position="269"/>
    </location>
</feature>
<evidence type="ECO:0000313" key="13">
    <source>
        <dbReference type="Proteomes" id="UP000071641"/>
    </source>
</evidence>
<evidence type="ECO:0000256" key="2">
    <source>
        <dbReference type="ARBA" id="ARBA00022475"/>
    </source>
</evidence>
<dbReference type="RefSeq" id="WP_062660635.1">
    <property type="nucleotide sequence ID" value="NZ_FIZX01000001.1"/>
</dbReference>
<evidence type="ECO:0000259" key="10">
    <source>
        <dbReference type="PROSITE" id="PS50111"/>
    </source>
</evidence>
<dbReference type="InterPro" id="IPR004089">
    <property type="entry name" value="MCPsignal_dom"/>
</dbReference>
<evidence type="ECO:0000256" key="8">
    <source>
        <dbReference type="PROSITE-ProRule" id="PRU00284"/>
    </source>
</evidence>
<dbReference type="GO" id="GO:0007165">
    <property type="term" value="P:signal transduction"/>
    <property type="evidence" value="ECO:0007669"/>
    <property type="project" value="UniProtKB-KW"/>
</dbReference>
<organism evidence="12 13">
    <name type="scientific">Grimontia celer</name>
    <dbReference type="NCBI Taxonomy" id="1796497"/>
    <lineage>
        <taxon>Bacteria</taxon>
        <taxon>Pseudomonadati</taxon>
        <taxon>Pseudomonadota</taxon>
        <taxon>Gammaproteobacteria</taxon>
        <taxon>Vibrionales</taxon>
        <taxon>Vibrionaceae</taxon>
        <taxon>Grimontia</taxon>
    </lineage>
</organism>
<dbReference type="PRINTS" id="PR00260">
    <property type="entry name" value="CHEMTRNSDUCR"/>
</dbReference>
<dbReference type="InterPro" id="IPR004010">
    <property type="entry name" value="Double_Cache_2"/>
</dbReference>
<evidence type="ECO:0000259" key="11">
    <source>
        <dbReference type="PROSITE" id="PS50885"/>
    </source>
</evidence>
<dbReference type="SMART" id="SM00304">
    <property type="entry name" value="HAMP"/>
    <property type="match status" value="1"/>
</dbReference>
<keyword evidence="5 9" id="KW-0472">Membrane</keyword>
<dbReference type="CDD" id="cd06225">
    <property type="entry name" value="HAMP"/>
    <property type="match status" value="1"/>
</dbReference>
<evidence type="ECO:0000256" key="3">
    <source>
        <dbReference type="ARBA" id="ARBA00022692"/>
    </source>
</evidence>
<dbReference type="Pfam" id="PF00015">
    <property type="entry name" value="MCPsignal"/>
    <property type="match status" value="1"/>
</dbReference>
<dbReference type="Pfam" id="PF00672">
    <property type="entry name" value="HAMP"/>
    <property type="match status" value="1"/>
</dbReference>
<comment type="subcellular location">
    <subcellularLocation>
        <location evidence="1">Cell membrane</location>
        <topology evidence="1">Multi-pass membrane protein</topology>
    </subcellularLocation>
</comment>
<protein>
    <submittedName>
        <fullName evidence="12">Methyl-accepting chemotaxis protein 4</fullName>
    </submittedName>
</protein>
<dbReference type="GO" id="GO:0004888">
    <property type="term" value="F:transmembrane signaling receptor activity"/>
    <property type="evidence" value="ECO:0007669"/>
    <property type="project" value="InterPro"/>
</dbReference>
<name>A0A128ES26_9GAMM</name>
<comment type="similarity">
    <text evidence="7">Belongs to the methyl-accepting chemotaxis (MCP) protein family.</text>
</comment>
<keyword evidence="2" id="KW-1003">Cell membrane</keyword>
<evidence type="ECO:0000256" key="7">
    <source>
        <dbReference type="ARBA" id="ARBA00029447"/>
    </source>
</evidence>
<evidence type="ECO:0000256" key="1">
    <source>
        <dbReference type="ARBA" id="ARBA00004651"/>
    </source>
</evidence>
<gene>
    <name evidence="12" type="primary">mcp4_1</name>
    <name evidence="12" type="ORF">GCE9029_00168</name>
</gene>
<dbReference type="Pfam" id="PF08269">
    <property type="entry name" value="dCache_2"/>
    <property type="match status" value="1"/>
</dbReference>
<dbReference type="EMBL" id="FIZX01000001">
    <property type="protein sequence ID" value="CZF77377.1"/>
    <property type="molecule type" value="Genomic_DNA"/>
</dbReference>
<dbReference type="InterPro" id="IPR004090">
    <property type="entry name" value="Chemotax_Me-accpt_rcpt"/>
</dbReference>
<dbReference type="InterPro" id="IPR003660">
    <property type="entry name" value="HAMP_dom"/>
</dbReference>